<dbReference type="STRING" id="2004952.A0A2C5YN47"/>
<dbReference type="AlphaFoldDB" id="A0A2C5YN47"/>
<sequence>MQTFHTSPPTTTSTSSTHLDAMVIPNLLRSAPSDSAGPRVPILPDNYSVAHGPFPVEDPVQPPDVSIVASDPENVLPGAPLSEVQGISLDGVELKFVHEHTQARDDAAGSGLMRDLWRSMVDDVFGPVRKTS</sequence>
<accession>A0A2C5YN47</accession>
<dbReference type="EMBL" id="NJES01000860">
    <property type="protein sequence ID" value="PHH68920.1"/>
    <property type="molecule type" value="Genomic_DNA"/>
</dbReference>
<keyword evidence="2" id="KW-1185">Reference proteome</keyword>
<comment type="caution">
    <text evidence="1">The sequence shown here is derived from an EMBL/GenBank/DDBJ whole genome shotgun (WGS) entry which is preliminary data.</text>
</comment>
<dbReference type="Proteomes" id="UP000226431">
    <property type="component" value="Unassembled WGS sequence"/>
</dbReference>
<dbReference type="OrthoDB" id="3993201at2759"/>
<protein>
    <submittedName>
        <fullName evidence="1">Uncharacterized protein</fullName>
    </submittedName>
</protein>
<name>A0A2C5YN47_9HYPO</name>
<evidence type="ECO:0000313" key="1">
    <source>
        <dbReference type="EMBL" id="PHH68920.1"/>
    </source>
</evidence>
<gene>
    <name evidence="1" type="ORF">CDD80_7150</name>
</gene>
<reference evidence="1 2" key="1">
    <citation type="submission" date="2017-06" db="EMBL/GenBank/DDBJ databases">
        <title>Ant-infecting Ophiocordyceps genomes reveal a high diversity of potential behavioral manipulation genes and a possible major role for enterotoxins.</title>
        <authorList>
            <person name="De Bekker C."/>
            <person name="Evans H.C."/>
            <person name="Brachmann A."/>
            <person name="Hughes D.P."/>
        </authorList>
    </citation>
    <scope>NUCLEOTIDE SEQUENCE [LARGE SCALE GENOMIC DNA]</scope>
    <source>
        <strain evidence="1 2">Map16</strain>
    </source>
</reference>
<organism evidence="1 2">
    <name type="scientific">Ophiocordyceps camponoti-rufipedis</name>
    <dbReference type="NCBI Taxonomy" id="2004952"/>
    <lineage>
        <taxon>Eukaryota</taxon>
        <taxon>Fungi</taxon>
        <taxon>Dikarya</taxon>
        <taxon>Ascomycota</taxon>
        <taxon>Pezizomycotina</taxon>
        <taxon>Sordariomycetes</taxon>
        <taxon>Hypocreomycetidae</taxon>
        <taxon>Hypocreales</taxon>
        <taxon>Ophiocordycipitaceae</taxon>
        <taxon>Ophiocordyceps</taxon>
    </lineage>
</organism>
<evidence type="ECO:0000313" key="2">
    <source>
        <dbReference type="Proteomes" id="UP000226431"/>
    </source>
</evidence>
<proteinExistence type="predicted"/>